<dbReference type="STRING" id="395963.Bind_1587"/>
<keyword evidence="6" id="KW-0732">Signal</keyword>
<keyword evidence="12" id="KW-1133">Transmembrane helix</keyword>
<feature type="region of interest" description="Disordered" evidence="11">
    <location>
        <begin position="399"/>
        <end position="506"/>
    </location>
</feature>
<evidence type="ECO:0000313" key="16">
    <source>
        <dbReference type="EMBL" id="ACB95219.1"/>
    </source>
</evidence>
<dbReference type="InterPro" id="IPR005644">
    <property type="entry name" value="NolW-like"/>
</dbReference>
<evidence type="ECO:0000313" key="17">
    <source>
        <dbReference type="Proteomes" id="UP000001695"/>
    </source>
</evidence>
<dbReference type="eggNOG" id="COG1450">
    <property type="taxonomic scope" value="Bacteria"/>
</dbReference>
<evidence type="ECO:0000256" key="11">
    <source>
        <dbReference type="SAM" id="MobiDB-lite"/>
    </source>
</evidence>
<keyword evidence="9" id="KW-0998">Cell outer membrane</keyword>
<keyword evidence="7" id="KW-0653">Protein transport</keyword>
<comment type="subcellular location">
    <subcellularLocation>
        <location evidence="1 10">Cell outer membrane</location>
    </subcellularLocation>
</comment>
<feature type="domain" description="NolW-like" evidence="14">
    <location>
        <begin position="374"/>
        <end position="543"/>
    </location>
</feature>
<dbReference type="Pfam" id="PF21305">
    <property type="entry name" value="type_II_gspD_N0"/>
    <property type="match status" value="1"/>
</dbReference>
<keyword evidence="8 12" id="KW-0472">Membrane</keyword>
<evidence type="ECO:0000256" key="12">
    <source>
        <dbReference type="SAM" id="Phobius"/>
    </source>
</evidence>
<dbReference type="Proteomes" id="UP000001695">
    <property type="component" value="Chromosome"/>
</dbReference>
<sequence length="801" mass="83273">MKASACTDDGLSNMDSYSLSGRLWRVFTKNRNPAIIVQVALIFALATMLAACNGLTESEVKASFDKANGFGGQDLAARSSTNGNDTFGASPLPAAPGPIISRGGIAGAAQANASDFAENGASAVTGNVTLTPVESAGDYQLNFENADATAVIKTVLGDVLQVNYVIDPRVNGQISLTSSRPVPRKSLVGLLESALSGINAVILKQNGLYRVVPAGDATTIQNVHYHEAGEGFGVTVIGMKNVPVALAGRVLEGLGSRGGSVRMEADSNLLIVQGTASERQAALDAASMVDVDWLKTRSVAILPLTNSAPDTVIAEVHRILGTGEGGLSKDIVQMQPINRLNAVLAVSRNHAAIDKVTRWVAKLDKADYAALGVNVYKLQYANAKNVAAMLNQIYGGSGGQTGQDQDKDVLQPGETSTTGAQAGGFGTGTGRTGGGFGQSSGVSSANPSSSGQSSFGSTQLASASSNSSFGTSPFGSLKTGAAGQGGSSTGQDDSGGLGGGGAGKGKNIRITPDISTNSLLIHANRLDYRLIEHTIHAMDRPPVQVEIEVTVAEVTLTDALNYGVQAYLNSSAGSLQMLGSAGISNASIPLVTPHPAVNLMIGQIANPRVVINALSNITDVKVLSTPSLVVLDRQPAVLQVGNQVPILSQQATSTQTANPAIVNSVDYKDTGIILNVLPRVNANGVVALDIEQQISAVTNPDPTNLTPTISQRRVRSTIAIPNGQTVLLAGLIQETTNGTRSGLPIISKIRFLNDLVTNHNSSDSRTELIMFIKPQILRNGFDSQQVSEEFRERLQMMRSHP</sequence>
<feature type="domain" description="Type II/III secretion system secretin-like" evidence="13">
    <location>
        <begin position="613"/>
        <end position="778"/>
    </location>
</feature>
<feature type="compositionally biased region" description="Gly residues" evidence="11">
    <location>
        <begin position="421"/>
        <end position="438"/>
    </location>
</feature>
<dbReference type="KEGG" id="bid:Bind_1587"/>
<feature type="domain" description="GspD-like N0" evidence="15">
    <location>
        <begin position="141"/>
        <end position="211"/>
    </location>
</feature>
<dbReference type="InterPro" id="IPR050810">
    <property type="entry name" value="Bact_Secretion_Sys_Channel"/>
</dbReference>
<protein>
    <submittedName>
        <fullName evidence="16">General secretion pathway protein D</fullName>
    </submittedName>
</protein>
<organism evidence="16 17">
    <name type="scientific">Beijerinckia indica subsp. indica (strain ATCC 9039 / DSM 1715 / NCIMB 8712)</name>
    <dbReference type="NCBI Taxonomy" id="395963"/>
    <lineage>
        <taxon>Bacteria</taxon>
        <taxon>Pseudomonadati</taxon>
        <taxon>Pseudomonadota</taxon>
        <taxon>Alphaproteobacteria</taxon>
        <taxon>Hyphomicrobiales</taxon>
        <taxon>Beijerinckiaceae</taxon>
        <taxon>Beijerinckia</taxon>
    </lineage>
</organism>
<dbReference type="PANTHER" id="PTHR30332">
    <property type="entry name" value="PROBABLE GENERAL SECRETION PATHWAY PROTEIN D"/>
    <property type="match status" value="1"/>
</dbReference>
<dbReference type="GO" id="GO:0015627">
    <property type="term" value="C:type II protein secretion system complex"/>
    <property type="evidence" value="ECO:0007669"/>
    <property type="project" value="InterPro"/>
</dbReference>
<evidence type="ECO:0000256" key="6">
    <source>
        <dbReference type="ARBA" id="ARBA00022729"/>
    </source>
</evidence>
<feature type="compositionally biased region" description="Low complexity" evidence="11">
    <location>
        <begin position="439"/>
        <end position="481"/>
    </location>
</feature>
<dbReference type="PRINTS" id="PR00811">
    <property type="entry name" value="BCTERIALGSPD"/>
</dbReference>
<evidence type="ECO:0000256" key="4">
    <source>
        <dbReference type="ARBA" id="ARBA00022452"/>
    </source>
</evidence>
<feature type="compositionally biased region" description="Gly residues" evidence="11">
    <location>
        <begin position="482"/>
        <end position="504"/>
    </location>
</feature>
<dbReference type="InterPro" id="IPR001775">
    <property type="entry name" value="GspD/PilQ"/>
</dbReference>
<dbReference type="GO" id="GO:0015628">
    <property type="term" value="P:protein secretion by the type II secretion system"/>
    <property type="evidence" value="ECO:0007669"/>
    <property type="project" value="InterPro"/>
</dbReference>
<dbReference type="InterPro" id="IPR049371">
    <property type="entry name" value="GspD-like_N0"/>
</dbReference>
<dbReference type="HOGENOM" id="CLU_006756_1_2_5"/>
<evidence type="ECO:0000259" key="13">
    <source>
        <dbReference type="Pfam" id="PF00263"/>
    </source>
</evidence>
<keyword evidence="5 12" id="KW-0812">Transmembrane</keyword>
<evidence type="ECO:0000256" key="8">
    <source>
        <dbReference type="ARBA" id="ARBA00023136"/>
    </source>
</evidence>
<dbReference type="EMBL" id="CP001016">
    <property type="protein sequence ID" value="ACB95219.1"/>
    <property type="molecule type" value="Genomic_DNA"/>
</dbReference>
<accession>B2IBD5</accession>
<evidence type="ECO:0000256" key="9">
    <source>
        <dbReference type="ARBA" id="ARBA00023237"/>
    </source>
</evidence>
<dbReference type="InterPro" id="IPR013356">
    <property type="entry name" value="T2SS_GspD"/>
</dbReference>
<evidence type="ECO:0000256" key="3">
    <source>
        <dbReference type="ARBA" id="ARBA00022448"/>
    </source>
</evidence>
<dbReference type="GO" id="GO:0009279">
    <property type="term" value="C:cell outer membrane"/>
    <property type="evidence" value="ECO:0007669"/>
    <property type="project" value="UniProtKB-SubCell"/>
</dbReference>
<reference evidence="17" key="1">
    <citation type="submission" date="2008-03" db="EMBL/GenBank/DDBJ databases">
        <title>Complete sequence of chromosome of Beijerinckia indica subsp. indica ATCC 9039.</title>
        <authorList>
            <consortium name="US DOE Joint Genome Institute"/>
            <person name="Copeland A."/>
            <person name="Lucas S."/>
            <person name="Lapidus A."/>
            <person name="Glavina del Rio T."/>
            <person name="Dalin E."/>
            <person name="Tice H."/>
            <person name="Bruce D."/>
            <person name="Goodwin L."/>
            <person name="Pitluck S."/>
            <person name="LaButti K."/>
            <person name="Schmutz J."/>
            <person name="Larimer F."/>
            <person name="Land M."/>
            <person name="Hauser L."/>
            <person name="Kyrpides N."/>
            <person name="Mikhailova N."/>
            <person name="Dunfield P.F."/>
            <person name="Dedysh S.N."/>
            <person name="Liesack W."/>
            <person name="Saw J.H."/>
            <person name="Alam M."/>
            <person name="Chen Y."/>
            <person name="Murrell J.C."/>
            <person name="Richardson P."/>
        </authorList>
    </citation>
    <scope>NUCLEOTIDE SEQUENCE [LARGE SCALE GENOMIC DNA]</scope>
    <source>
        <strain evidence="17">ATCC 9039 / DSM 1715 / NCIMB 8712</strain>
    </source>
</reference>
<keyword evidence="4" id="KW-1134">Transmembrane beta strand</keyword>
<dbReference type="Pfam" id="PF03958">
    <property type="entry name" value="Secretin_N"/>
    <property type="match status" value="1"/>
</dbReference>
<feature type="transmembrane region" description="Helical" evidence="12">
    <location>
        <begin position="32"/>
        <end position="51"/>
    </location>
</feature>
<dbReference type="AlphaFoldDB" id="B2IBD5"/>
<dbReference type="Gene3D" id="3.30.1370.120">
    <property type="match status" value="2"/>
</dbReference>
<gene>
    <name evidence="16" type="ordered locus">Bind_1587</name>
</gene>
<reference evidence="16 17" key="2">
    <citation type="journal article" date="2010" name="J. Bacteriol.">
        <title>Complete genome sequence of Beijerinckia indica subsp. indica.</title>
        <authorList>
            <person name="Tamas I."/>
            <person name="Dedysh S.N."/>
            <person name="Liesack W."/>
            <person name="Stott M.B."/>
            <person name="Alam M."/>
            <person name="Murrell J.C."/>
            <person name="Dunfield P.F."/>
        </authorList>
    </citation>
    <scope>NUCLEOTIDE SEQUENCE [LARGE SCALE GENOMIC DNA]</scope>
    <source>
        <strain evidence="17">ATCC 9039 / DSM 1715 / NCIMB 8712</strain>
    </source>
</reference>
<dbReference type="PRINTS" id="PR01032">
    <property type="entry name" value="PHAGEIV"/>
</dbReference>
<comment type="similarity">
    <text evidence="2">Belongs to the bacterial secretin family. GSP D subfamily.</text>
</comment>
<evidence type="ECO:0000256" key="2">
    <source>
        <dbReference type="ARBA" id="ARBA00006980"/>
    </source>
</evidence>
<evidence type="ECO:0000256" key="1">
    <source>
        <dbReference type="ARBA" id="ARBA00004442"/>
    </source>
</evidence>
<evidence type="ECO:0000259" key="15">
    <source>
        <dbReference type="Pfam" id="PF21305"/>
    </source>
</evidence>
<evidence type="ECO:0000259" key="14">
    <source>
        <dbReference type="Pfam" id="PF03958"/>
    </source>
</evidence>
<evidence type="ECO:0000256" key="5">
    <source>
        <dbReference type="ARBA" id="ARBA00022692"/>
    </source>
</evidence>
<dbReference type="InterPro" id="IPR004846">
    <property type="entry name" value="T2SS/T3SS_dom"/>
</dbReference>
<dbReference type="InterPro" id="IPR038591">
    <property type="entry name" value="NolW-like_sf"/>
</dbReference>
<evidence type="ECO:0000256" key="10">
    <source>
        <dbReference type="RuleBase" id="RU004004"/>
    </source>
</evidence>
<dbReference type="Pfam" id="PF00263">
    <property type="entry name" value="Secretin"/>
    <property type="match status" value="1"/>
</dbReference>
<evidence type="ECO:0000256" key="7">
    <source>
        <dbReference type="ARBA" id="ARBA00022927"/>
    </source>
</evidence>
<keyword evidence="3 10" id="KW-0813">Transport</keyword>
<dbReference type="NCBIfam" id="TIGR02517">
    <property type="entry name" value="type_II_gspD"/>
    <property type="match status" value="1"/>
</dbReference>
<dbReference type="PANTHER" id="PTHR30332:SF25">
    <property type="entry name" value="SECRETIN XPSD"/>
    <property type="match status" value="1"/>
</dbReference>
<proteinExistence type="inferred from homology"/>
<keyword evidence="17" id="KW-1185">Reference proteome</keyword>
<name>B2IBD5_BEII9</name>